<protein>
    <recommendedName>
        <fullName evidence="3">Lipoprotein</fullName>
    </recommendedName>
</protein>
<dbReference type="PROSITE" id="PS51257">
    <property type="entry name" value="PROKAR_LIPOPROTEIN"/>
    <property type="match status" value="1"/>
</dbReference>
<evidence type="ECO:0000313" key="1">
    <source>
        <dbReference type="EMBL" id="SDF98615.1"/>
    </source>
</evidence>
<gene>
    <name evidence="1" type="ORF">SAMN04244550_03218</name>
</gene>
<proteinExistence type="predicted"/>
<sequence>MTCTSTRKASLALVAAMALVALAGCTQAPEKCEGGVSDLSTLSSVTVQNPC</sequence>
<evidence type="ECO:0000313" key="2">
    <source>
        <dbReference type="Proteomes" id="UP000183812"/>
    </source>
</evidence>
<dbReference type="EMBL" id="FNAY01000024">
    <property type="protein sequence ID" value="SDF98615.1"/>
    <property type="molecule type" value="Genomic_DNA"/>
</dbReference>
<reference evidence="1 2" key="1">
    <citation type="submission" date="2016-10" db="EMBL/GenBank/DDBJ databases">
        <authorList>
            <person name="de Groot N.N."/>
        </authorList>
    </citation>
    <scope>NUCLEOTIDE SEQUENCE [LARGE SCALE GENOMIC DNA]</scope>
    <source>
        <strain evidence="2">DSM 938 / 37b4</strain>
    </source>
</reference>
<dbReference type="RefSeq" id="WP_160320012.1">
    <property type="nucleotide sequence ID" value="NZ_CP061202.1"/>
</dbReference>
<dbReference type="AlphaFoldDB" id="A0A1G7QJF7"/>
<dbReference type="Proteomes" id="UP000183812">
    <property type="component" value="Unassembled WGS sequence"/>
</dbReference>
<evidence type="ECO:0008006" key="3">
    <source>
        <dbReference type="Google" id="ProtNLM"/>
    </source>
</evidence>
<accession>A0A1G7QJF7</accession>
<organism evidence="1 2">
    <name type="scientific">Rhodobacter capsulatus</name>
    <name type="common">Rhodopseudomonas capsulata</name>
    <dbReference type="NCBI Taxonomy" id="1061"/>
    <lineage>
        <taxon>Bacteria</taxon>
        <taxon>Pseudomonadati</taxon>
        <taxon>Pseudomonadota</taxon>
        <taxon>Alphaproteobacteria</taxon>
        <taxon>Rhodobacterales</taxon>
        <taxon>Rhodobacter group</taxon>
        <taxon>Rhodobacter</taxon>
    </lineage>
</organism>
<name>A0A1G7QJF7_RHOCA</name>